<evidence type="ECO:0000256" key="1">
    <source>
        <dbReference type="ARBA" id="ARBA00001936"/>
    </source>
</evidence>
<keyword evidence="14" id="KW-1185">Reference proteome</keyword>
<accession>A0A7J8MSP6</accession>
<comment type="catalytic activity">
    <reaction evidence="10">
        <text>L-threonyl-[protein] + ATP = O-phospho-L-threonyl-[protein] + ADP + H(+)</text>
        <dbReference type="Rhea" id="RHEA:46608"/>
        <dbReference type="Rhea" id="RHEA-COMP:11060"/>
        <dbReference type="Rhea" id="RHEA-COMP:11605"/>
        <dbReference type="ChEBI" id="CHEBI:15378"/>
        <dbReference type="ChEBI" id="CHEBI:30013"/>
        <dbReference type="ChEBI" id="CHEBI:30616"/>
        <dbReference type="ChEBI" id="CHEBI:61977"/>
        <dbReference type="ChEBI" id="CHEBI:456216"/>
        <dbReference type="EC" id="2.7.11.1"/>
    </reaction>
</comment>
<evidence type="ECO:0000256" key="10">
    <source>
        <dbReference type="ARBA" id="ARBA00047899"/>
    </source>
</evidence>
<dbReference type="Proteomes" id="UP000593572">
    <property type="component" value="Unassembled WGS sequence"/>
</dbReference>
<evidence type="ECO:0000256" key="7">
    <source>
        <dbReference type="ARBA" id="ARBA00022777"/>
    </source>
</evidence>
<sequence>MAGYLPFDELDLTTLYSKIERADFSCPSWFPVGTKSLIHRILDPNPQTRITIEQIRSDEWFNKGYVPVRLLEYEDINLDEVNAVFDDPEVDKEERGNEPSGNEDMGPLSLNAFDLIILSQGLNLATLFDRGKDNMKYQTRFVSQKPARVVLSSMEVVAQSMGYKTHIRNYKMRVEGHSANKNSHLSVILE</sequence>
<dbReference type="GO" id="GO:0004674">
    <property type="term" value="F:protein serine/threonine kinase activity"/>
    <property type="evidence" value="ECO:0007669"/>
    <property type="project" value="UniProtKB-KW"/>
</dbReference>
<keyword evidence="8" id="KW-0067">ATP-binding</keyword>
<evidence type="ECO:0000256" key="8">
    <source>
        <dbReference type="ARBA" id="ARBA00022840"/>
    </source>
</evidence>
<feature type="domain" description="NAF" evidence="12">
    <location>
        <begin position="105"/>
        <end position="129"/>
    </location>
</feature>
<dbReference type="SUPFAM" id="SSF56112">
    <property type="entry name" value="Protein kinase-like (PK-like)"/>
    <property type="match status" value="1"/>
</dbReference>
<evidence type="ECO:0000313" key="13">
    <source>
        <dbReference type="EMBL" id="MBA0567703.1"/>
    </source>
</evidence>
<evidence type="ECO:0000259" key="12">
    <source>
        <dbReference type="PROSITE" id="PS50816"/>
    </source>
</evidence>
<dbReference type="GO" id="GO:0005524">
    <property type="term" value="F:ATP binding"/>
    <property type="evidence" value="ECO:0007669"/>
    <property type="project" value="UniProtKB-KW"/>
</dbReference>
<evidence type="ECO:0000256" key="2">
    <source>
        <dbReference type="ARBA" id="ARBA00006234"/>
    </source>
</evidence>
<dbReference type="FunFam" id="3.30.310.80:FF:000005">
    <property type="entry name" value="Non-specific serine/threonine protein kinase"/>
    <property type="match status" value="1"/>
</dbReference>
<comment type="similarity">
    <text evidence="2">Belongs to the protein kinase superfamily. CAMK Ser/Thr protein kinase family. SNF1 subfamily.</text>
</comment>
<dbReference type="AlphaFoldDB" id="A0A7J8MSP6"/>
<dbReference type="GO" id="GO:0007165">
    <property type="term" value="P:signal transduction"/>
    <property type="evidence" value="ECO:0007669"/>
    <property type="project" value="InterPro"/>
</dbReference>
<proteinExistence type="inferred from homology"/>
<comment type="cofactor">
    <cofactor evidence="1">
        <name>Mn(2+)</name>
        <dbReference type="ChEBI" id="CHEBI:29035"/>
    </cofactor>
</comment>
<evidence type="ECO:0000256" key="9">
    <source>
        <dbReference type="ARBA" id="ARBA00023211"/>
    </source>
</evidence>
<dbReference type="PANTHER" id="PTHR43895">
    <property type="entry name" value="CALCIUM/CALMODULIN-DEPENDENT PROTEIN KINASE KINASE-RELATED"/>
    <property type="match status" value="1"/>
</dbReference>
<dbReference type="Pfam" id="PF03822">
    <property type="entry name" value="NAF"/>
    <property type="match status" value="1"/>
</dbReference>
<evidence type="ECO:0000256" key="5">
    <source>
        <dbReference type="ARBA" id="ARBA00022679"/>
    </source>
</evidence>
<keyword evidence="6" id="KW-0547">Nucleotide-binding</keyword>
<dbReference type="InterPro" id="IPR011009">
    <property type="entry name" value="Kinase-like_dom_sf"/>
</dbReference>
<feature type="non-terminal residue" evidence="13">
    <location>
        <position position="190"/>
    </location>
</feature>
<dbReference type="Gene3D" id="3.30.310.80">
    <property type="entry name" value="Kinase associated domain 1, KA1"/>
    <property type="match status" value="1"/>
</dbReference>
<evidence type="ECO:0000256" key="11">
    <source>
        <dbReference type="ARBA" id="ARBA00048679"/>
    </source>
</evidence>
<dbReference type="InterPro" id="IPR018451">
    <property type="entry name" value="NAF/FISL_domain"/>
</dbReference>
<dbReference type="PANTHER" id="PTHR43895:SF114">
    <property type="entry name" value="NON-SPECIFIC SERINE_THREONINE PROTEIN KINASE"/>
    <property type="match status" value="1"/>
</dbReference>
<evidence type="ECO:0000256" key="3">
    <source>
        <dbReference type="ARBA" id="ARBA00012513"/>
    </source>
</evidence>
<organism evidence="13 14">
    <name type="scientific">Gossypium lobatum</name>
    <dbReference type="NCBI Taxonomy" id="34289"/>
    <lineage>
        <taxon>Eukaryota</taxon>
        <taxon>Viridiplantae</taxon>
        <taxon>Streptophyta</taxon>
        <taxon>Embryophyta</taxon>
        <taxon>Tracheophyta</taxon>
        <taxon>Spermatophyta</taxon>
        <taxon>Magnoliopsida</taxon>
        <taxon>eudicotyledons</taxon>
        <taxon>Gunneridae</taxon>
        <taxon>Pentapetalae</taxon>
        <taxon>rosids</taxon>
        <taxon>malvids</taxon>
        <taxon>Malvales</taxon>
        <taxon>Malvaceae</taxon>
        <taxon>Malvoideae</taxon>
        <taxon>Gossypium</taxon>
    </lineage>
</organism>
<comment type="catalytic activity">
    <reaction evidence="11">
        <text>L-seryl-[protein] + ATP = O-phospho-L-seryl-[protein] + ADP + H(+)</text>
        <dbReference type="Rhea" id="RHEA:17989"/>
        <dbReference type="Rhea" id="RHEA-COMP:9863"/>
        <dbReference type="Rhea" id="RHEA-COMP:11604"/>
        <dbReference type="ChEBI" id="CHEBI:15378"/>
        <dbReference type="ChEBI" id="CHEBI:29999"/>
        <dbReference type="ChEBI" id="CHEBI:30616"/>
        <dbReference type="ChEBI" id="CHEBI:83421"/>
        <dbReference type="ChEBI" id="CHEBI:456216"/>
        <dbReference type="EC" id="2.7.11.1"/>
    </reaction>
</comment>
<dbReference type="EMBL" id="JABEZX010000010">
    <property type="protein sequence ID" value="MBA0567703.1"/>
    <property type="molecule type" value="Genomic_DNA"/>
</dbReference>
<evidence type="ECO:0000256" key="6">
    <source>
        <dbReference type="ARBA" id="ARBA00022741"/>
    </source>
</evidence>
<evidence type="ECO:0000256" key="4">
    <source>
        <dbReference type="ARBA" id="ARBA00022527"/>
    </source>
</evidence>
<dbReference type="PROSITE" id="PS50816">
    <property type="entry name" value="NAF"/>
    <property type="match status" value="1"/>
</dbReference>
<keyword evidence="4" id="KW-0723">Serine/threonine-protein kinase</keyword>
<dbReference type="Gene3D" id="1.10.510.10">
    <property type="entry name" value="Transferase(Phosphotransferase) domain 1"/>
    <property type="match status" value="1"/>
</dbReference>
<dbReference type="InterPro" id="IPR004041">
    <property type="entry name" value="NAF_dom"/>
</dbReference>
<reference evidence="13 14" key="1">
    <citation type="journal article" date="2019" name="Genome Biol. Evol.">
        <title>Insights into the evolution of the New World diploid cottons (Gossypium, subgenus Houzingenia) based on genome sequencing.</title>
        <authorList>
            <person name="Grover C.E."/>
            <person name="Arick M.A. 2nd"/>
            <person name="Thrash A."/>
            <person name="Conover J.L."/>
            <person name="Sanders W.S."/>
            <person name="Peterson D.G."/>
            <person name="Frelichowski J.E."/>
            <person name="Scheffler J.A."/>
            <person name="Scheffler B.E."/>
            <person name="Wendel J.F."/>
        </authorList>
    </citation>
    <scope>NUCLEOTIDE SEQUENCE [LARGE SCALE GENOMIC DNA]</scope>
    <source>
        <strain evidence="13">157</strain>
        <tissue evidence="13">Leaf</tissue>
    </source>
</reference>
<keyword evidence="5" id="KW-0808">Transferase</keyword>
<evidence type="ECO:0000313" key="14">
    <source>
        <dbReference type="Proteomes" id="UP000593572"/>
    </source>
</evidence>
<keyword evidence="9" id="KW-0464">Manganese</keyword>
<dbReference type="EC" id="2.7.11.1" evidence="3"/>
<comment type="caution">
    <text evidence="13">The sequence shown here is derived from an EMBL/GenBank/DDBJ whole genome shotgun (WGS) entry which is preliminary data.</text>
</comment>
<gene>
    <name evidence="13" type="ORF">Golob_005249</name>
</gene>
<keyword evidence="7" id="KW-0418">Kinase</keyword>
<name>A0A7J8MSP6_9ROSI</name>
<protein>
    <recommendedName>
        <fullName evidence="3">non-specific serine/threonine protein kinase</fullName>
        <ecNumber evidence="3">2.7.11.1</ecNumber>
    </recommendedName>
</protein>
<dbReference type="CDD" id="cd12195">
    <property type="entry name" value="CIPK_C"/>
    <property type="match status" value="1"/>
</dbReference>